<sequence length="114" mass="13034">MLGGSSSQYRCTRHHLALLSTVYGKDDGWSTQKTCETIDLFDSMLIADQWVDILECGPEGRARLAEYREFLAWHPEPYEAELRAFFADQKLCWILGDAVPEPELMVDPFLADSF</sequence>
<reference evidence="1" key="1">
    <citation type="submission" date="2019-12" db="EMBL/GenBank/DDBJ databases">
        <title>High-Quality draft genome sequences of three cyanobacteria isolated from the limestone walls of the Old Cathedral of Coimbra.</title>
        <authorList>
            <person name="Tiago I."/>
            <person name="Soares F."/>
            <person name="Portugal A."/>
        </authorList>
    </citation>
    <scope>NUCLEOTIDE SEQUENCE [LARGE SCALE GENOMIC DNA]</scope>
    <source>
        <strain evidence="1">C</strain>
    </source>
</reference>
<accession>A0A8K1ZYR2</accession>
<comment type="caution">
    <text evidence="1">The sequence shown here is derived from an EMBL/GenBank/DDBJ whole genome shotgun (WGS) entry which is preliminary data.</text>
</comment>
<protein>
    <submittedName>
        <fullName evidence="1">Uncharacterized protein</fullName>
    </submittedName>
</protein>
<name>A0A8K1ZYR2_9CYAN</name>
<dbReference type="RefSeq" id="WP_161824603.1">
    <property type="nucleotide sequence ID" value="NZ_WVIC01000009.1"/>
</dbReference>
<dbReference type="Proteomes" id="UP000607397">
    <property type="component" value="Unassembled WGS sequence"/>
</dbReference>
<evidence type="ECO:0000313" key="2">
    <source>
        <dbReference type="Proteomes" id="UP000607397"/>
    </source>
</evidence>
<dbReference type="EMBL" id="WVIC01000009">
    <property type="protein sequence ID" value="NCJ06127.1"/>
    <property type="molecule type" value="Genomic_DNA"/>
</dbReference>
<keyword evidence="2" id="KW-1185">Reference proteome</keyword>
<proteinExistence type="predicted"/>
<dbReference type="AlphaFoldDB" id="A0A8K1ZYR2"/>
<evidence type="ECO:0000313" key="1">
    <source>
        <dbReference type="EMBL" id="NCJ06127.1"/>
    </source>
</evidence>
<gene>
    <name evidence="1" type="ORF">GS597_06270</name>
</gene>
<organism evidence="1 2">
    <name type="scientific">Petrachloros mirabilis ULC683</name>
    <dbReference type="NCBI Taxonomy" id="2781853"/>
    <lineage>
        <taxon>Bacteria</taxon>
        <taxon>Bacillati</taxon>
        <taxon>Cyanobacteriota</taxon>
        <taxon>Cyanophyceae</taxon>
        <taxon>Synechococcales</taxon>
        <taxon>Petrachlorosaceae</taxon>
        <taxon>Petrachloros</taxon>
        <taxon>Petrachloros mirabilis</taxon>
    </lineage>
</organism>